<gene>
    <name evidence="1" type="ORF">EII10_09695</name>
</gene>
<comment type="caution">
    <text evidence="1">The sequence shown here is derived from an EMBL/GenBank/DDBJ whole genome shotgun (WGS) entry which is preliminary data.</text>
</comment>
<name>A0A3P1V3X9_9ACTO</name>
<evidence type="ECO:0000313" key="2">
    <source>
        <dbReference type="Proteomes" id="UP000271272"/>
    </source>
</evidence>
<accession>A0A3P1V3X9</accession>
<evidence type="ECO:0000313" key="1">
    <source>
        <dbReference type="EMBL" id="RRD27303.1"/>
    </source>
</evidence>
<dbReference type="AlphaFoldDB" id="A0A3P1V3X9"/>
<reference evidence="1 2" key="1">
    <citation type="submission" date="2018-11" db="EMBL/GenBank/DDBJ databases">
        <title>Genomes From Bacteria Associated with the Canine Oral Cavity: a Test Case for Automated Genome-Based Taxonomic Assignment.</title>
        <authorList>
            <person name="Coil D.A."/>
            <person name="Jospin G."/>
            <person name="Darling A.E."/>
            <person name="Wallis C."/>
            <person name="Davis I.J."/>
            <person name="Harris S."/>
            <person name="Eisen J.A."/>
            <person name="Holcombe L.J."/>
            <person name="O'Flynn C."/>
        </authorList>
    </citation>
    <scope>NUCLEOTIDE SEQUENCE [LARGE SCALE GENOMIC DNA]</scope>
    <source>
        <strain evidence="1 2">OH5050</strain>
    </source>
</reference>
<organism evidence="1 2">
    <name type="scientific">Actinomyces bowdenii</name>
    <dbReference type="NCBI Taxonomy" id="131109"/>
    <lineage>
        <taxon>Bacteria</taxon>
        <taxon>Bacillati</taxon>
        <taxon>Actinomycetota</taxon>
        <taxon>Actinomycetes</taxon>
        <taxon>Actinomycetales</taxon>
        <taxon>Actinomycetaceae</taxon>
        <taxon>Actinomyces</taxon>
    </lineage>
</organism>
<sequence>MQVSRLGETALREAESAYLAGRSLKAIAKDIGIEHERLSQLLRKRRVTLKRQSPISEQRAEMQILHRKGVSLEQIGAFLGYSVGIVRPHLLAAGTVLCKAHGR</sequence>
<evidence type="ECO:0008006" key="3">
    <source>
        <dbReference type="Google" id="ProtNLM"/>
    </source>
</evidence>
<keyword evidence="2" id="KW-1185">Reference proteome</keyword>
<protein>
    <recommendedName>
        <fullName evidence="3">RNA polymerase sigma-70 region 4 domain-containing protein</fullName>
    </recommendedName>
</protein>
<dbReference type="Proteomes" id="UP000271272">
    <property type="component" value="Unassembled WGS sequence"/>
</dbReference>
<proteinExistence type="predicted"/>
<dbReference type="EMBL" id="RQZC01000018">
    <property type="protein sequence ID" value="RRD27303.1"/>
    <property type="molecule type" value="Genomic_DNA"/>
</dbReference>